<name>A0A286QWT1_9ADEN</name>
<sequence>MLEAEGYNAPVAIYAIYLWMSAMSISRLCHYTNTLYVVGEPSSAADIFTASILRLFQFVLTANINAFDFGQYARQQDLVKMLYFPCTAHCNTFKDPVANQLLKGRPFTTMTRDGLVDISEKKCLVRLYQLPHPEHLPTAPDEHIILRFYEPANGCGFFLAELSRYIHRIHQLQADNDNDALRALLCENKGMLCSRSWTSPCNACHSSHDI</sequence>
<proteinExistence type="predicted"/>
<accession>A0A286QWT1</accession>
<reference evidence="1" key="1">
    <citation type="journal article" date="2017" name="Genome Announc.">
        <title>Genome Sequence of Fowl Aviadenovirus A Strain JM1/1, Which Caused Gizzard Erosions in Japan.</title>
        <authorList>
            <person name="Thanasut K."/>
            <person name="Fujino K."/>
            <person name="Taharaguchi M."/>
            <person name="Taharaguchi S."/>
            <person name="Shimokawa F."/>
            <person name="Murakami M."/>
            <person name="Takase K."/>
        </authorList>
    </citation>
    <scope>NUCLEOTIDE SEQUENCE [LARGE SCALE GENOMIC DNA]</scope>
    <source>
        <strain evidence="1">JM1/1</strain>
    </source>
</reference>
<organism evidence="1">
    <name type="scientific">Fowl aviadenovirus A</name>
    <dbReference type="NCBI Taxonomy" id="190061"/>
    <lineage>
        <taxon>Viruses</taxon>
        <taxon>Varidnaviria</taxon>
        <taxon>Bamfordvirae</taxon>
        <taxon>Preplasmiviricota</taxon>
        <taxon>Polisuviricotina</taxon>
        <taxon>Pharingeaviricetes</taxon>
        <taxon>Rowavirales</taxon>
        <taxon>Adenoviridae</taxon>
        <taxon>Aviadenovirus</taxon>
        <taxon>Aviadenovirus ventriculi</taxon>
    </lineage>
</organism>
<protein>
    <submittedName>
        <fullName evidence="1">ORF12</fullName>
    </submittedName>
</protein>
<dbReference type="EMBL" id="MF168407">
    <property type="protein sequence ID" value="ASU56009.1"/>
    <property type="molecule type" value="Genomic_DNA"/>
</dbReference>
<evidence type="ECO:0000313" key="1">
    <source>
        <dbReference type="EMBL" id="ASU56009.1"/>
    </source>
</evidence>
<dbReference type="Proteomes" id="UP000315483">
    <property type="component" value="Segment"/>
</dbReference>